<reference evidence="2 3" key="2">
    <citation type="submission" date="2018-11" db="EMBL/GenBank/DDBJ databases">
        <authorList>
            <consortium name="Pathogen Informatics"/>
        </authorList>
    </citation>
    <scope>NUCLEOTIDE SEQUENCE [LARGE SCALE GENOMIC DNA]</scope>
    <source>
        <strain evidence="2 3">Costa Rica</strain>
    </source>
</reference>
<protein>
    <submittedName>
        <fullName evidence="2 4">Uncharacterized protein</fullName>
    </submittedName>
</protein>
<keyword evidence="3" id="KW-1185">Reference proteome</keyword>
<evidence type="ECO:0000313" key="4">
    <source>
        <dbReference type="WBParaSite" id="ACOC_0000198801-mRNA-1"/>
    </source>
</evidence>
<accession>A0A0R3PDH5</accession>
<dbReference type="EMBL" id="UYYA01000342">
    <property type="protein sequence ID" value="VDM53574.1"/>
    <property type="molecule type" value="Genomic_DNA"/>
</dbReference>
<evidence type="ECO:0000313" key="3">
    <source>
        <dbReference type="Proteomes" id="UP000267027"/>
    </source>
</evidence>
<dbReference type="AlphaFoldDB" id="A0A0R3PDH5"/>
<sequence>MSANDRPASSSRSPPLLCGQESRKLDQYTELTSRAGGGASVGRRSTPTGTISTFDGRCPRIHPVLTDFPP</sequence>
<evidence type="ECO:0000256" key="1">
    <source>
        <dbReference type="SAM" id="MobiDB-lite"/>
    </source>
</evidence>
<proteinExistence type="predicted"/>
<reference evidence="4" key="1">
    <citation type="submission" date="2017-02" db="UniProtKB">
        <authorList>
            <consortium name="WormBaseParasite"/>
        </authorList>
    </citation>
    <scope>IDENTIFICATION</scope>
</reference>
<evidence type="ECO:0000313" key="2">
    <source>
        <dbReference type="EMBL" id="VDM53574.1"/>
    </source>
</evidence>
<dbReference type="Proteomes" id="UP000267027">
    <property type="component" value="Unassembled WGS sequence"/>
</dbReference>
<gene>
    <name evidence="2" type="ORF">ACOC_LOCUS1989</name>
</gene>
<feature type="region of interest" description="Disordered" evidence="1">
    <location>
        <begin position="1"/>
        <end position="57"/>
    </location>
</feature>
<organism evidence="4">
    <name type="scientific">Angiostrongylus costaricensis</name>
    <name type="common">Nematode worm</name>
    <dbReference type="NCBI Taxonomy" id="334426"/>
    <lineage>
        <taxon>Eukaryota</taxon>
        <taxon>Metazoa</taxon>
        <taxon>Ecdysozoa</taxon>
        <taxon>Nematoda</taxon>
        <taxon>Chromadorea</taxon>
        <taxon>Rhabditida</taxon>
        <taxon>Rhabditina</taxon>
        <taxon>Rhabditomorpha</taxon>
        <taxon>Strongyloidea</taxon>
        <taxon>Metastrongylidae</taxon>
        <taxon>Angiostrongylus</taxon>
    </lineage>
</organism>
<dbReference type="WBParaSite" id="ACOC_0000198801-mRNA-1">
    <property type="protein sequence ID" value="ACOC_0000198801-mRNA-1"/>
    <property type="gene ID" value="ACOC_0000198801"/>
</dbReference>
<feature type="compositionally biased region" description="Low complexity" evidence="1">
    <location>
        <begin position="1"/>
        <end position="15"/>
    </location>
</feature>
<name>A0A0R3PDH5_ANGCS</name>